<proteinExistence type="predicted"/>
<evidence type="ECO:0000313" key="5">
    <source>
        <dbReference type="Proteomes" id="UP000677228"/>
    </source>
</evidence>
<dbReference type="PANTHER" id="PTHR44943:SF4">
    <property type="entry name" value="TPR REPEAT-CONTAINING PROTEIN MJ0798"/>
    <property type="match status" value="1"/>
</dbReference>
<dbReference type="Gene3D" id="1.25.40.10">
    <property type="entry name" value="Tetratricopeptide repeat domain"/>
    <property type="match status" value="1"/>
</dbReference>
<dbReference type="Pfam" id="PF13424">
    <property type="entry name" value="TPR_12"/>
    <property type="match status" value="1"/>
</dbReference>
<dbReference type="Proteomes" id="UP000677228">
    <property type="component" value="Unassembled WGS sequence"/>
</dbReference>
<evidence type="ECO:0000256" key="1">
    <source>
        <dbReference type="ARBA" id="ARBA00022737"/>
    </source>
</evidence>
<organism evidence="3 5">
    <name type="scientific">Didymodactylos carnosus</name>
    <dbReference type="NCBI Taxonomy" id="1234261"/>
    <lineage>
        <taxon>Eukaryota</taxon>
        <taxon>Metazoa</taxon>
        <taxon>Spiralia</taxon>
        <taxon>Gnathifera</taxon>
        <taxon>Rotifera</taxon>
        <taxon>Eurotatoria</taxon>
        <taxon>Bdelloidea</taxon>
        <taxon>Philodinida</taxon>
        <taxon>Philodinidae</taxon>
        <taxon>Didymodactylos</taxon>
    </lineage>
</organism>
<keyword evidence="2" id="KW-0802">TPR repeat</keyword>
<dbReference type="EMBL" id="CAJNOK010008656">
    <property type="protein sequence ID" value="CAF1069379.1"/>
    <property type="molecule type" value="Genomic_DNA"/>
</dbReference>
<dbReference type="EMBL" id="CAJOBA010008671">
    <property type="protein sequence ID" value="CAF3833924.1"/>
    <property type="molecule type" value="Genomic_DNA"/>
</dbReference>
<dbReference type="InterPro" id="IPR019734">
    <property type="entry name" value="TPR_rpt"/>
</dbReference>
<protein>
    <submittedName>
        <fullName evidence="3">Uncharacterized protein</fullName>
    </submittedName>
</protein>
<sequence length="772" mass="90649">MYHPNNVTLIRELVFEDACSSQQSQPSINATSSPANILRCDINLEDFTVLWLDTNNNTSEDCLRTIQQLRSVINYLKTFTTVDECVEYVKEYYSETLFLITSGELGEQIVPIVHDLTQIQSIYVFCLKQYLHEQWTANYSKVKGVFVNRNNLIRTLKANVLECTCSPMTIDNSLRYLNDDRASTMWFELLLTTLIRMEYSGAKAKQDLIEQCRLYYADNESQIKVIEEFEREYKPSEAIKWYTRDSFVYRLLNKAFRTENIDIIYMFRFFVKDLYNQLKQLYEEFIKVIREWDLLKLTLYRGQLLTCNELEKVKQNINNYVSMNTFLSTTMDEIVARRYSGEGLQKPLLESVVFVLDIDIDIIQLPIADIQEHSYFKDESEILLPVGIQFQIKSVDKMENIWYINLSTCREPINAWNQLNDYILKQEIGDKPTNEAFLFLLNSMGNTIKSDQYKNLINMENEVQCRLSQSTVDTDTAATLRYYEKIIEEKTETALYCEQLAVRRFETSLMNPFEWRQLFFYIAYASYSIEDNESALTYISFVLKIDLKYLPFGHPYFGYDYMLAGKIHRSLNNYDSALSYYEKALEAALVYLPLNHPSFARIYVTMALVHRQLKNDEKALIYVEKAENLLKQTSHIHEKGDISRLIGIVDSRINGHIPLEDYKKRFENDRKSKQFNELEELDYWDVDFIMNARIYLEQGKPEIAIKKFKKGLDRLIQQYSLDIHHSTFDIIASVYNEIGDAYCSMNDGTSTIELYQCCRCVSSSRTRNDSSI</sequence>
<accession>A0A8S2E7C5</accession>
<gene>
    <name evidence="3" type="ORF">OVA965_LOCUS17817</name>
    <name evidence="4" type="ORF">TMI583_LOCUS17828</name>
</gene>
<name>A0A8S2E7C5_9BILA</name>
<dbReference type="SUPFAM" id="SSF48452">
    <property type="entry name" value="TPR-like"/>
    <property type="match status" value="2"/>
</dbReference>
<dbReference type="Gene3D" id="3.90.176.10">
    <property type="entry name" value="Toxin ADP-ribosyltransferase, Chain A, domain 1"/>
    <property type="match status" value="1"/>
</dbReference>
<dbReference type="SMART" id="SM00028">
    <property type="entry name" value="TPR"/>
    <property type="match status" value="5"/>
</dbReference>
<evidence type="ECO:0000313" key="4">
    <source>
        <dbReference type="EMBL" id="CAF3833924.1"/>
    </source>
</evidence>
<evidence type="ECO:0000256" key="2">
    <source>
        <dbReference type="ARBA" id="ARBA00022803"/>
    </source>
</evidence>
<dbReference type="PANTHER" id="PTHR44943">
    <property type="entry name" value="CELLULOSE SYNTHASE OPERON PROTEIN C"/>
    <property type="match status" value="1"/>
</dbReference>
<dbReference type="SUPFAM" id="SSF56399">
    <property type="entry name" value="ADP-ribosylation"/>
    <property type="match status" value="1"/>
</dbReference>
<dbReference type="InterPro" id="IPR051685">
    <property type="entry name" value="Ycf3/AcsC/BcsC/TPR_MFPF"/>
</dbReference>
<keyword evidence="1" id="KW-0677">Repeat</keyword>
<dbReference type="AlphaFoldDB" id="A0A8S2E7C5"/>
<dbReference type="Proteomes" id="UP000682733">
    <property type="component" value="Unassembled WGS sequence"/>
</dbReference>
<evidence type="ECO:0000313" key="3">
    <source>
        <dbReference type="EMBL" id="CAF1069379.1"/>
    </source>
</evidence>
<dbReference type="PROSITE" id="PS51996">
    <property type="entry name" value="TR_MART"/>
    <property type="match status" value="1"/>
</dbReference>
<reference evidence="3" key="1">
    <citation type="submission" date="2021-02" db="EMBL/GenBank/DDBJ databases">
        <authorList>
            <person name="Nowell W R."/>
        </authorList>
    </citation>
    <scope>NUCLEOTIDE SEQUENCE</scope>
</reference>
<dbReference type="InterPro" id="IPR011990">
    <property type="entry name" value="TPR-like_helical_dom_sf"/>
</dbReference>
<comment type="caution">
    <text evidence="3">The sequence shown here is derived from an EMBL/GenBank/DDBJ whole genome shotgun (WGS) entry which is preliminary data.</text>
</comment>